<evidence type="ECO:0000313" key="6">
    <source>
        <dbReference type="Proteomes" id="UP000659061"/>
    </source>
</evidence>
<dbReference type="AlphaFoldDB" id="A0A8I0KLN9"/>
<dbReference type="Proteomes" id="UP000587211">
    <property type="component" value="Unassembled WGS sequence"/>
</dbReference>
<dbReference type="RefSeq" id="WP_179423609.1">
    <property type="nucleotide sequence ID" value="NZ_BAAAMP010000002.1"/>
</dbReference>
<keyword evidence="2" id="KW-0732">Signal</keyword>
<evidence type="ECO:0000313" key="3">
    <source>
        <dbReference type="EMBL" id="MBD1268824.1"/>
    </source>
</evidence>
<accession>A0A8I0KLN9</accession>
<organism evidence="3 6">
    <name type="scientific">Aeromicrobium tamlense</name>
    <dbReference type="NCBI Taxonomy" id="375541"/>
    <lineage>
        <taxon>Bacteria</taxon>
        <taxon>Bacillati</taxon>
        <taxon>Actinomycetota</taxon>
        <taxon>Actinomycetes</taxon>
        <taxon>Propionibacteriales</taxon>
        <taxon>Nocardioidaceae</taxon>
        <taxon>Aeromicrobium</taxon>
    </lineage>
</organism>
<evidence type="ECO:0000256" key="2">
    <source>
        <dbReference type="SAM" id="SignalP"/>
    </source>
</evidence>
<comment type="caution">
    <text evidence="3">The sequence shown here is derived from an EMBL/GenBank/DDBJ whole genome shotgun (WGS) entry which is preliminary data.</text>
</comment>
<reference evidence="3" key="2">
    <citation type="submission" date="2020-09" db="EMBL/GenBank/DDBJ databases">
        <title>Novel species in genus Aeromicrobium.</title>
        <authorList>
            <person name="Zhang G."/>
        </authorList>
    </citation>
    <scope>NUCLEOTIDE SEQUENCE</scope>
    <source>
        <strain evidence="3">SSW1-57</strain>
    </source>
</reference>
<name>A0A8I0KLN9_9ACTN</name>
<dbReference type="PROSITE" id="PS51257">
    <property type="entry name" value="PROKAR_LIPOPROTEIN"/>
    <property type="match status" value="1"/>
</dbReference>
<protein>
    <submittedName>
        <fullName evidence="3">Carbohydrate-binding domain-containing protein</fullName>
    </submittedName>
</protein>
<reference evidence="4 5" key="1">
    <citation type="submission" date="2020-07" db="EMBL/GenBank/DDBJ databases">
        <title>Sequencing the genomes of 1000 actinobacteria strains.</title>
        <authorList>
            <person name="Klenk H.-P."/>
        </authorList>
    </citation>
    <scope>NUCLEOTIDE SEQUENCE [LARGE SCALE GENOMIC DNA]</scope>
    <source>
        <strain evidence="4 5">DSM 19087</strain>
    </source>
</reference>
<feature type="region of interest" description="Disordered" evidence="1">
    <location>
        <begin position="503"/>
        <end position="537"/>
    </location>
</feature>
<gene>
    <name evidence="4" type="ORF">BJ975_000645</name>
    <name evidence="3" type="ORF">IDH50_01110</name>
</gene>
<feature type="compositionally biased region" description="Gly residues" evidence="1">
    <location>
        <begin position="507"/>
        <end position="528"/>
    </location>
</feature>
<dbReference type="EMBL" id="JACWMT010000001">
    <property type="protein sequence ID" value="MBD1268824.1"/>
    <property type="molecule type" value="Genomic_DNA"/>
</dbReference>
<sequence>MKTSTWKHRIALSTAAAGLLLLSACGGEEGAAGSTSTTGAVTAQEALADNAEPHADGDDTVDTASATTITLADGASTSSVESAATVAGDTVTISAAGTYVLSGSLDDGRVIVSSEGDGEVTLVLDGVDITSESDSPLVVTQADAVTVVLADGSQNALSDGAGSAADDEEEDAANATLWSSDDLTIAGSGALSVTSQEADGITSKDGLVVLGGEITVEAGDDGIRGKDYLALDGGTIEIRAGGDGLKSDDDTEDGTGYVLLDGATVTADVGDDGISATTDALVVSGSLDVTATAPADEQDPSPKGINAGAVVAISGGEVTVDDSEEAIQGTVVSITDGTVDLTATDDGINASSGSGESMAAEDGVELVIAGGTVTVDAEGDGLDSNGTSTITGGTVVVDGPTRDGNGALDAAGGTAVDGGSLVAVGSGGMAEAPADGSEQGWLQASLGTAAAGAEVTVQDEDGREVATHTLAKAAANLVVANDDIEAGRTYTVLVDGQQVASVTAGESTGGGMGGGPGGGGPAGGGPGGDMAPPDRQE</sequence>
<dbReference type="Proteomes" id="UP000659061">
    <property type="component" value="Unassembled WGS sequence"/>
</dbReference>
<evidence type="ECO:0000256" key="1">
    <source>
        <dbReference type="SAM" id="MobiDB-lite"/>
    </source>
</evidence>
<feature type="signal peptide" evidence="2">
    <location>
        <begin position="1"/>
        <end position="26"/>
    </location>
</feature>
<evidence type="ECO:0000313" key="5">
    <source>
        <dbReference type="Proteomes" id="UP000587211"/>
    </source>
</evidence>
<dbReference type="InterPro" id="IPR025584">
    <property type="entry name" value="Cthe_2159"/>
</dbReference>
<proteinExistence type="predicted"/>
<dbReference type="EMBL" id="JACBZN010000001">
    <property type="protein sequence ID" value="NYI37270.1"/>
    <property type="molecule type" value="Genomic_DNA"/>
</dbReference>
<feature type="chain" id="PRO_5039565945" evidence="2">
    <location>
        <begin position="27"/>
        <end position="537"/>
    </location>
</feature>
<keyword evidence="5" id="KW-1185">Reference proteome</keyword>
<dbReference type="Pfam" id="PF14262">
    <property type="entry name" value="Cthe_2159"/>
    <property type="match status" value="1"/>
</dbReference>
<evidence type="ECO:0000313" key="4">
    <source>
        <dbReference type="EMBL" id="NYI37270.1"/>
    </source>
</evidence>